<feature type="compositionally biased region" description="Polar residues" evidence="5">
    <location>
        <begin position="1427"/>
        <end position="1437"/>
    </location>
</feature>
<dbReference type="CDD" id="cd00171">
    <property type="entry name" value="Sec7"/>
    <property type="match status" value="1"/>
</dbReference>
<evidence type="ECO:0000256" key="1">
    <source>
        <dbReference type="ARBA" id="ARBA00004222"/>
    </source>
</evidence>
<feature type="non-terminal residue" evidence="7">
    <location>
        <position position="1963"/>
    </location>
</feature>
<protein>
    <recommendedName>
        <fullName evidence="6">SEC7 domain-containing protein</fullName>
    </recommendedName>
</protein>
<feature type="compositionally biased region" description="Low complexity" evidence="5">
    <location>
        <begin position="1854"/>
        <end position="1868"/>
    </location>
</feature>
<feature type="region of interest" description="Disordered" evidence="5">
    <location>
        <begin position="1854"/>
        <end position="1909"/>
    </location>
</feature>
<dbReference type="InterPro" id="IPR035999">
    <property type="entry name" value="Sec7_dom_sf"/>
</dbReference>
<dbReference type="InterPro" id="IPR016024">
    <property type="entry name" value="ARM-type_fold"/>
</dbReference>
<comment type="subcellular location">
    <subcellularLocation>
        <location evidence="2">Endoplasmic reticulum-Golgi intermediate compartment</location>
    </subcellularLocation>
    <subcellularLocation>
        <location evidence="1">Golgi apparatus</location>
        <location evidence="1">cis-Golgi network</location>
    </subcellularLocation>
</comment>
<gene>
    <name evidence="7" type="ORF">PENTCL1PPCAC_10105</name>
</gene>
<feature type="compositionally biased region" description="Basic and acidic residues" evidence="5">
    <location>
        <begin position="286"/>
        <end position="299"/>
    </location>
</feature>
<dbReference type="GO" id="GO:0010256">
    <property type="term" value="P:endomembrane system organization"/>
    <property type="evidence" value="ECO:0007669"/>
    <property type="project" value="UniProtKB-ARBA"/>
</dbReference>
<dbReference type="Gene3D" id="1.10.220.20">
    <property type="match status" value="1"/>
</dbReference>
<dbReference type="PANTHER" id="PTHR10663:SF388">
    <property type="entry name" value="GOLGI-SPECIFIC BREFELDIN A-RESISTANCE GUANINE NUCLEOTIDE EXCHANGE FACTOR 1"/>
    <property type="match status" value="1"/>
</dbReference>
<evidence type="ECO:0000256" key="3">
    <source>
        <dbReference type="ARBA" id="ARBA00022448"/>
    </source>
</evidence>
<comment type="caution">
    <text evidence="7">The sequence shown here is derived from an EMBL/GenBank/DDBJ whole genome shotgun (WGS) entry which is preliminary data.</text>
</comment>
<dbReference type="Proteomes" id="UP001432027">
    <property type="component" value="Unassembled WGS sequence"/>
</dbReference>
<dbReference type="PROSITE" id="PS50190">
    <property type="entry name" value="SEC7"/>
    <property type="match status" value="1"/>
</dbReference>
<organism evidence="7 8">
    <name type="scientific">Pristionchus entomophagus</name>
    <dbReference type="NCBI Taxonomy" id="358040"/>
    <lineage>
        <taxon>Eukaryota</taxon>
        <taxon>Metazoa</taxon>
        <taxon>Ecdysozoa</taxon>
        <taxon>Nematoda</taxon>
        <taxon>Chromadorea</taxon>
        <taxon>Rhabditida</taxon>
        <taxon>Rhabditina</taxon>
        <taxon>Diplogasteromorpha</taxon>
        <taxon>Diplogasteroidea</taxon>
        <taxon>Neodiplogasteridae</taxon>
        <taxon>Pristionchus</taxon>
    </lineage>
</organism>
<proteinExistence type="predicted"/>
<evidence type="ECO:0000313" key="8">
    <source>
        <dbReference type="Proteomes" id="UP001432027"/>
    </source>
</evidence>
<sequence length="1963" mass="215053">QMAVNGLHVVLGESDAVVALLKKARRHWHLQNNGSASLEDTDPLLRSFADLRDVLNKVSDVMDMNPLTFLSPFLEVIRSQNTNGPITESALSSVAKFLSYGLIDASSVKAAHTVESIAQAVTHTKFIGGANAGSDECVLFEILHVLRALLLSPAGRLLSNEAVCDMMQSCFRICFELHLSELLRKAARTTLADMTQLIFTRLPTFEEDLRHPYIRKLVMNTKGQRRRRKTRPAEKKTKKEREEEEERERSDSEKEAEDVEVVEGAKESDVLIEGSTASSAEGMEEEREKKVEKKEEDIKTITSDSEGESAACAPGGGVDLAAGLGRGGGASGSESGERVNALLLPYGLPCCRELLRFLIALTDPLDRQNTEQMIVLGLSLLTVALEAAADHLSSYVLLLPLIKNELCRSLLQLLDTEKLPIFAAASRCCFLLMESMRAQLKFQLEAHFGKLRGIVLSEQSRISYEQKEMALESIVQLWRIPGLVTELYLNFDCDLYASNVFEDMTKLLAENAFPVSGLKSTSLLSLDALLVVIDTIDMNCHCRRAGAIVEREDESSRSLAPPALSGYDIGKQIVGGEHAKVVPELAAQQQHASSALRVNRHVPSPSLPPLSEVIERKKRKKLLIEATDIFNKNPKKGIDFLRERGLLEGAEPTAAIVEWLRANPRLDKAMIADYICNRKHADVLNAFVKAFPFENTRLDVALRLFLETFRLPGEAPLISMVMTAFADAWFKANDEPFNHVDAAFTLSYAVIMLNTDQHNPTVRRNQPPMSIECFKRNLSGTNEGKDFDPDMLEQIYHAIKTEEIVMPAEQTGLVKENYLWKVLLRRGETSEGSFTHAPTGWNDQDLFALIWGPAIAALSYVFDKSDHEHILQRALSGYRQCASIAADYGMSDVFDNLAIHLCKFSTLMTAAERAGDDSVELQRQRAIAAAAASNDGVAANAPEMIACAFGENTKAHMATRTMFELVLAHGDILREGWKNVLDCLLHLFTSRLLPTEFTECEDFVDEKGWVSIVRVHSKSLSPSRSEGGLLSWFGIGGAADAAAARQLTPEQERLVKMATTVVSECRPWALIVDSKYLTSSALNELLNALTHASGAVVAKADAEAEQKGHRAAKLSEEDEDAVIFYLELIVAICIENKDRLGNVWQLVRRHIEWLLSPRFGRSHVVVERATVGLLRVANRYLYRENDPLADEVLQSLSILLQLPAAASFVLSRQISYGLHELLRRNAANVHKKEQWSVIFALLQAAGAALTSDEAEEAREAREQAGGGGERNAYSDTERGGSVRTTGADRGYTSDDPTSGGRHFGSASSLASSSATRDSAISLQNAPSQEWIHLSHKDAAGATADALRALGGSAAAFANRQETLVLRMNLGRHEPAAYLKVAETLEFLFRDAAHITPENVDSAVECLLTMMEAGLNGGEKAAGPLSGRAQQSLRSNVNEGGEQRRIKQSRGGKKELSTEVEREVEKAKEEEKELSFRYDQVSYQLMAACQTIFTRIPAMYREWGESGHGDASTSSIPSVWRRVWSPLLRAIARCCADCRKNVRDRAAELLDRTFLLAELNEGLGAAEWESCFEEVLFPLLSQLLTNFSPMDPFGVEQTRTRVLKAVVRITLNHRSLLTEQCAFLPLWLRLLSFMEKYANERGGADSLATAVHETLKNMLLVLHSEGKFGSIAGLYDITVSRLQSAFPQLAEVLPVQQPPAAAAAAVAEEEKREETPASSPILASSPIPAPIEIPELTEVVVHSGAASPLSGTSPPPSVYEAAASPAAEQQVVEMPPVDAEAAAAAAAAHAAAWQAYYAQQAQYQYQQQLAAAAAAAAQQHAQPSSSFENSPIHQTVAMQSNPLQHYPYYNVQQMQHQHVPQPQDAAAAAMPSVHSVSNPMPIYSTTSSSSNEQHHHQHHHQQQPQPMQPLYQHPAHSTAVLPVQQPPAAAAAASLVGLADPPPYGASVLATSPNSAFSAVGEVR</sequence>
<dbReference type="SUPFAM" id="SSF48425">
    <property type="entry name" value="Sec7 domain"/>
    <property type="match status" value="1"/>
</dbReference>
<feature type="compositionally biased region" description="Basic and acidic residues" evidence="5">
    <location>
        <begin position="1451"/>
        <end position="1463"/>
    </location>
</feature>
<keyword evidence="8" id="KW-1185">Reference proteome</keyword>
<reference evidence="7" key="1">
    <citation type="submission" date="2023-10" db="EMBL/GenBank/DDBJ databases">
        <title>Genome assembly of Pristionchus species.</title>
        <authorList>
            <person name="Yoshida K."/>
            <person name="Sommer R.J."/>
        </authorList>
    </citation>
    <scope>NUCLEOTIDE SEQUENCE</scope>
    <source>
        <strain evidence="7">RS0144</strain>
    </source>
</reference>
<feature type="region of interest" description="Disordered" evidence="5">
    <location>
        <begin position="1702"/>
        <end position="1723"/>
    </location>
</feature>
<dbReference type="PANTHER" id="PTHR10663">
    <property type="entry name" value="GUANYL-NUCLEOTIDE EXCHANGE FACTOR"/>
    <property type="match status" value="1"/>
</dbReference>
<dbReference type="SMART" id="SM00222">
    <property type="entry name" value="Sec7"/>
    <property type="match status" value="1"/>
</dbReference>
<feature type="region of interest" description="Disordered" evidence="5">
    <location>
        <begin position="1253"/>
        <end position="1308"/>
    </location>
</feature>
<dbReference type="Pfam" id="PF01369">
    <property type="entry name" value="Sec7"/>
    <property type="match status" value="1"/>
</dbReference>
<dbReference type="GO" id="GO:0016197">
    <property type="term" value="P:endosomal transport"/>
    <property type="evidence" value="ECO:0007669"/>
    <property type="project" value="UniProtKB-ARBA"/>
</dbReference>
<dbReference type="EMBL" id="BTSX01000003">
    <property type="protein sequence ID" value="GMS87930.1"/>
    <property type="molecule type" value="Genomic_DNA"/>
</dbReference>
<evidence type="ECO:0000259" key="6">
    <source>
        <dbReference type="PROSITE" id="PS50190"/>
    </source>
</evidence>
<keyword evidence="3" id="KW-0813">Transport</keyword>
<dbReference type="GO" id="GO:0032012">
    <property type="term" value="P:regulation of ARF protein signal transduction"/>
    <property type="evidence" value="ECO:0007669"/>
    <property type="project" value="InterPro"/>
</dbReference>
<name>A0AAV5T6I1_9BILA</name>
<dbReference type="FunFam" id="1.10.1000.11:FF:000007">
    <property type="entry name" value="Golgi-specific brefeldin A-resistance guanine nucleotide exchange factor 1"/>
    <property type="match status" value="1"/>
</dbReference>
<dbReference type="InterPro" id="IPR056604">
    <property type="entry name" value="GBF1-like_TPR"/>
</dbReference>
<keyword evidence="4" id="KW-0333">Golgi apparatus</keyword>
<evidence type="ECO:0000313" key="7">
    <source>
        <dbReference type="EMBL" id="GMS87930.1"/>
    </source>
</evidence>
<dbReference type="Gene3D" id="1.10.1000.11">
    <property type="entry name" value="Arf Nucleotide-binding Site Opener,domain 2"/>
    <property type="match status" value="1"/>
</dbReference>
<dbReference type="Pfam" id="PF12783">
    <property type="entry name" value="Sec7-like_HUS"/>
    <property type="match status" value="1"/>
</dbReference>
<feature type="region of interest" description="Disordered" evidence="5">
    <location>
        <begin position="1418"/>
        <end position="1463"/>
    </location>
</feature>
<feature type="compositionally biased region" description="Polar residues" evidence="5">
    <location>
        <begin position="1873"/>
        <end position="1890"/>
    </location>
</feature>
<accession>A0AAV5T6I1</accession>
<feature type="non-terminal residue" evidence="7">
    <location>
        <position position="1"/>
    </location>
</feature>
<dbReference type="GO" id="GO:0005793">
    <property type="term" value="C:endoplasmic reticulum-Golgi intermediate compartment"/>
    <property type="evidence" value="ECO:0007669"/>
    <property type="project" value="UniProtKB-SubCell"/>
</dbReference>
<feature type="region of interest" description="Disordered" evidence="5">
    <location>
        <begin position="220"/>
        <end position="314"/>
    </location>
</feature>
<dbReference type="InterPro" id="IPR000904">
    <property type="entry name" value="Sec7_dom"/>
</dbReference>
<evidence type="ECO:0000256" key="5">
    <source>
        <dbReference type="SAM" id="MobiDB-lite"/>
    </source>
</evidence>
<dbReference type="Pfam" id="PF23325">
    <property type="entry name" value="TPR_28"/>
    <property type="match status" value="1"/>
</dbReference>
<feature type="compositionally biased region" description="Basic and acidic residues" evidence="5">
    <location>
        <begin position="231"/>
        <end position="253"/>
    </location>
</feature>
<dbReference type="InterPro" id="IPR032691">
    <property type="entry name" value="Mon2/Sec7/BIG1-like_HUS"/>
</dbReference>
<dbReference type="SUPFAM" id="SSF48371">
    <property type="entry name" value="ARM repeat"/>
    <property type="match status" value="1"/>
</dbReference>
<feature type="domain" description="SEC7" evidence="6">
    <location>
        <begin position="612"/>
        <end position="802"/>
    </location>
</feature>
<evidence type="ECO:0000256" key="2">
    <source>
        <dbReference type="ARBA" id="ARBA00004399"/>
    </source>
</evidence>
<dbReference type="InterPro" id="IPR023394">
    <property type="entry name" value="Sec7_C_sf"/>
</dbReference>
<evidence type="ECO:0000256" key="4">
    <source>
        <dbReference type="ARBA" id="ARBA00023034"/>
    </source>
</evidence>
<dbReference type="GO" id="GO:0005085">
    <property type="term" value="F:guanyl-nucleotide exchange factor activity"/>
    <property type="evidence" value="ECO:0007669"/>
    <property type="project" value="InterPro"/>
</dbReference>
<dbReference type="GO" id="GO:0005794">
    <property type="term" value="C:Golgi apparatus"/>
    <property type="evidence" value="ECO:0007669"/>
    <property type="project" value="UniProtKB-SubCell"/>
</dbReference>